<evidence type="ECO:0000256" key="7">
    <source>
        <dbReference type="ARBA" id="ARBA00022692"/>
    </source>
</evidence>
<evidence type="ECO:0000259" key="15">
    <source>
        <dbReference type="Pfam" id="PF00905"/>
    </source>
</evidence>
<dbReference type="Pfam" id="PF00905">
    <property type="entry name" value="Transpeptidase"/>
    <property type="match status" value="1"/>
</dbReference>
<evidence type="ECO:0000313" key="18">
    <source>
        <dbReference type="Proteomes" id="UP001596189"/>
    </source>
</evidence>
<dbReference type="SUPFAM" id="SSF56519">
    <property type="entry name" value="Penicillin binding protein dimerisation domain"/>
    <property type="match status" value="1"/>
</dbReference>
<evidence type="ECO:0000256" key="1">
    <source>
        <dbReference type="ARBA" id="ARBA00004167"/>
    </source>
</evidence>
<evidence type="ECO:0000256" key="12">
    <source>
        <dbReference type="ARBA" id="ARBA00023136"/>
    </source>
</evidence>
<feature type="region of interest" description="Disordered" evidence="14">
    <location>
        <begin position="687"/>
        <end position="728"/>
    </location>
</feature>
<proteinExistence type="inferred from homology"/>
<evidence type="ECO:0000256" key="6">
    <source>
        <dbReference type="ARBA" id="ARBA00022670"/>
    </source>
</evidence>
<feature type="domain" description="Penicillin-binding protein dimerisation" evidence="16">
    <location>
        <begin position="54"/>
        <end position="248"/>
    </location>
</feature>
<keyword evidence="7" id="KW-0812">Transmembrane</keyword>
<feature type="domain" description="Penicillin-binding protein transpeptidase" evidence="15">
    <location>
        <begin position="299"/>
        <end position="670"/>
    </location>
</feature>
<protein>
    <submittedName>
        <fullName evidence="17">Penicillin-binding protein 2</fullName>
        <ecNumber evidence="17">3.4.16.4</ecNumber>
    </submittedName>
</protein>
<keyword evidence="17" id="KW-0121">Carboxypeptidase</keyword>
<evidence type="ECO:0000256" key="14">
    <source>
        <dbReference type="SAM" id="MobiDB-lite"/>
    </source>
</evidence>
<dbReference type="GO" id="GO:0009002">
    <property type="term" value="F:serine-type D-Ala-D-Ala carboxypeptidase activity"/>
    <property type="evidence" value="ECO:0007669"/>
    <property type="project" value="UniProtKB-EC"/>
</dbReference>
<evidence type="ECO:0000256" key="3">
    <source>
        <dbReference type="ARBA" id="ARBA00007171"/>
    </source>
</evidence>
<dbReference type="InterPro" id="IPR036138">
    <property type="entry name" value="PBP_dimer_sf"/>
</dbReference>
<dbReference type="Gene3D" id="3.40.710.10">
    <property type="entry name" value="DD-peptidase/beta-lactamase superfamily"/>
    <property type="match status" value="1"/>
</dbReference>
<keyword evidence="18" id="KW-1185">Reference proteome</keyword>
<dbReference type="InterPro" id="IPR001460">
    <property type="entry name" value="PCN-bd_Tpept"/>
</dbReference>
<dbReference type="PANTHER" id="PTHR30627:SF2">
    <property type="entry name" value="PEPTIDOGLYCAN D,D-TRANSPEPTIDASE MRDA"/>
    <property type="match status" value="1"/>
</dbReference>
<keyword evidence="8 17" id="KW-0378">Hydrolase</keyword>
<dbReference type="InterPro" id="IPR012338">
    <property type="entry name" value="Beta-lactam/transpept-like"/>
</dbReference>
<keyword evidence="4" id="KW-1003">Cell membrane</keyword>
<dbReference type="SUPFAM" id="SSF56601">
    <property type="entry name" value="beta-lactamase/transpeptidase-like"/>
    <property type="match status" value="1"/>
</dbReference>
<comment type="caution">
    <text evidence="17">The sequence shown here is derived from an EMBL/GenBank/DDBJ whole genome shotgun (WGS) entry which is preliminary data.</text>
</comment>
<dbReference type="NCBIfam" id="TIGR03423">
    <property type="entry name" value="pbp2_mrdA"/>
    <property type="match status" value="1"/>
</dbReference>
<dbReference type="Proteomes" id="UP001596189">
    <property type="component" value="Unassembled WGS sequence"/>
</dbReference>
<dbReference type="InterPro" id="IPR005311">
    <property type="entry name" value="PBP_dimer"/>
</dbReference>
<keyword evidence="5" id="KW-0997">Cell inner membrane</keyword>
<keyword evidence="9" id="KW-0133">Cell shape</keyword>
<reference evidence="18" key="1">
    <citation type="journal article" date="2019" name="Int. J. Syst. Evol. Microbiol.">
        <title>The Global Catalogue of Microorganisms (GCM) 10K type strain sequencing project: providing services to taxonomists for standard genome sequencing and annotation.</title>
        <authorList>
            <consortium name="The Broad Institute Genomics Platform"/>
            <consortium name="The Broad Institute Genome Sequencing Center for Infectious Disease"/>
            <person name="Wu L."/>
            <person name="Ma J."/>
        </authorList>
    </citation>
    <scope>NUCLEOTIDE SEQUENCE [LARGE SCALE GENOMIC DNA]</scope>
    <source>
        <strain evidence="18">KACC 14249</strain>
    </source>
</reference>
<comment type="similarity">
    <text evidence="3">Belongs to the transpeptidase family.</text>
</comment>
<evidence type="ECO:0000256" key="8">
    <source>
        <dbReference type="ARBA" id="ARBA00022801"/>
    </source>
</evidence>
<evidence type="ECO:0000256" key="4">
    <source>
        <dbReference type="ARBA" id="ARBA00022475"/>
    </source>
</evidence>
<gene>
    <name evidence="17" type="primary">mrdA</name>
    <name evidence="17" type="ORF">ACFQDO_19125</name>
</gene>
<accession>A0ABW1JKF5</accession>
<dbReference type="InterPro" id="IPR050515">
    <property type="entry name" value="Beta-lactam/transpept"/>
</dbReference>
<keyword evidence="13" id="KW-0961">Cell wall biogenesis/degradation</keyword>
<evidence type="ECO:0000256" key="10">
    <source>
        <dbReference type="ARBA" id="ARBA00022984"/>
    </source>
</evidence>
<dbReference type="Gene3D" id="3.90.1310.10">
    <property type="entry name" value="Penicillin-binding protein 2a (Domain 2)"/>
    <property type="match status" value="1"/>
</dbReference>
<evidence type="ECO:0000256" key="13">
    <source>
        <dbReference type="ARBA" id="ARBA00023316"/>
    </source>
</evidence>
<keyword evidence="10" id="KW-0573">Peptidoglycan synthesis</keyword>
<dbReference type="EMBL" id="JBHSRD010000008">
    <property type="protein sequence ID" value="MFC6009248.1"/>
    <property type="molecule type" value="Genomic_DNA"/>
</dbReference>
<comment type="subcellular location">
    <subcellularLocation>
        <location evidence="2">Cell membrane</location>
    </subcellularLocation>
    <subcellularLocation>
        <location evidence="1">Membrane</location>
        <topology evidence="1">Single-pass membrane protein</topology>
    </subcellularLocation>
</comment>
<dbReference type="InterPro" id="IPR017790">
    <property type="entry name" value="Penicillin-binding_protein_2"/>
</dbReference>
<evidence type="ECO:0000313" key="17">
    <source>
        <dbReference type="EMBL" id="MFC6009248.1"/>
    </source>
</evidence>
<evidence type="ECO:0000256" key="9">
    <source>
        <dbReference type="ARBA" id="ARBA00022960"/>
    </source>
</evidence>
<organism evidence="17 18">
    <name type="scientific">Angustibacter luteus</name>
    <dbReference type="NCBI Taxonomy" id="658456"/>
    <lineage>
        <taxon>Bacteria</taxon>
        <taxon>Bacillati</taxon>
        <taxon>Actinomycetota</taxon>
        <taxon>Actinomycetes</taxon>
        <taxon>Kineosporiales</taxon>
        <taxon>Kineosporiaceae</taxon>
    </lineage>
</organism>
<name>A0ABW1JKF5_9ACTN</name>
<dbReference type="PANTHER" id="PTHR30627">
    <property type="entry name" value="PEPTIDOGLYCAN D,D-TRANSPEPTIDASE"/>
    <property type="match status" value="1"/>
</dbReference>
<dbReference type="Pfam" id="PF03717">
    <property type="entry name" value="PBP_dimer"/>
    <property type="match status" value="1"/>
</dbReference>
<evidence type="ECO:0000259" key="16">
    <source>
        <dbReference type="Pfam" id="PF03717"/>
    </source>
</evidence>
<sequence length="728" mass="76971">MKRTTGRGTRLLVVGVFVLSLMVTLGARLFTVQVVGADGYRAAASTNREREIVTPAVRGLVLDDRGRPLISNRSALVVSVSRTTLLDSADEGRALITRLATALRLPFATVWGRTQLCGTKGAPKAPICFNGAPYQPVPVAQDVDPRIALQIMERSEDFPGVTAELQAVRTIPEPLGVNAAHLLGYLGPVTDAELKASSAAAREGRAELQRTDRVGRAGLEKEYDTALRGSPGVTDVGVDIRGRVTGELSSTEPVAGNYVVTSVDAKVQAATEKALAKGIKEARKRTDRGSGKKTKADSGAAVVMDVRTGQIVAMASWPTYDPKVWLGGITDTELAGLTDERAGTPMVSRATQGLFPPASTFKVVSLPAAVQSGYNLHGSYQCGSSYQVGERAFHNYESEAYGTIDLHKAIVVSCDTIFYKFAYETWLRLGGSDNHSDARDPFVAMAKAFGLGKDTGIDLPDDVAGRIPDRAWKQAYWEDTRKYYCGKAKSGFPEVAKDDPSRAAFLTQLAKENCADGNVFRGGDAANFAIGQGDVSVSPLQMVRVYAAIANGGTLWTPHLGKAIVSPAGKVVQRIAPKKAGTVPLRHDVLKFLQSALRGVVTSGTGRGVFAGFPVPVAGKTGTGEVYGKQATSWFSSYAPSNNPQYAVSVVVSQGGTGATTAAPIVRDIYSAIYGVQGNRIVKSKAALPGGRPPAALPTIRPDGTIQTPEGPVASTQGLPDPRVRASR</sequence>
<dbReference type="RefSeq" id="WP_345717768.1">
    <property type="nucleotide sequence ID" value="NZ_BAABFP010000007.1"/>
</dbReference>
<keyword evidence="12" id="KW-0472">Membrane</keyword>
<evidence type="ECO:0000256" key="11">
    <source>
        <dbReference type="ARBA" id="ARBA00022989"/>
    </source>
</evidence>
<evidence type="ECO:0000256" key="5">
    <source>
        <dbReference type="ARBA" id="ARBA00022519"/>
    </source>
</evidence>
<keyword evidence="11" id="KW-1133">Transmembrane helix</keyword>
<keyword evidence="6" id="KW-0645">Protease</keyword>
<evidence type="ECO:0000256" key="2">
    <source>
        <dbReference type="ARBA" id="ARBA00004236"/>
    </source>
</evidence>
<dbReference type="EC" id="3.4.16.4" evidence="17"/>